<dbReference type="FunFam" id="2.30.130.10:FF:000002">
    <property type="entry name" value="60S ribosome subunit biogenesis protein NIP7 homolog"/>
    <property type="match status" value="1"/>
</dbReference>
<dbReference type="GO" id="GO:0003723">
    <property type="term" value="F:RNA binding"/>
    <property type="evidence" value="ECO:0007669"/>
    <property type="project" value="UniProtKB-KW"/>
</dbReference>
<dbReference type="Pfam" id="PF17833">
    <property type="entry name" value="pre-PUA_NIP7"/>
    <property type="match status" value="1"/>
</dbReference>
<evidence type="ECO:0000313" key="9">
    <source>
        <dbReference type="Proteomes" id="UP000076078"/>
    </source>
</evidence>
<evidence type="ECO:0000256" key="3">
    <source>
        <dbReference type="ARBA" id="ARBA00022517"/>
    </source>
</evidence>
<gene>
    <name evidence="8" type="ORF">DLAC_08289</name>
</gene>
<dbReference type="CDD" id="cd21146">
    <property type="entry name" value="Nip7_N_euk"/>
    <property type="match status" value="1"/>
</dbReference>
<name>A0A151ZBM8_TIELA</name>
<dbReference type="SMART" id="SM00359">
    <property type="entry name" value="PUA"/>
    <property type="match status" value="1"/>
</dbReference>
<reference evidence="8 9" key="1">
    <citation type="submission" date="2015-12" db="EMBL/GenBank/DDBJ databases">
        <title>Dictyostelia acquired genes for synthesis and detection of signals that induce cell-type specialization by lateral gene transfer from prokaryotes.</title>
        <authorList>
            <person name="Gloeckner G."/>
            <person name="Schaap P."/>
        </authorList>
    </citation>
    <scope>NUCLEOTIDE SEQUENCE [LARGE SCALE GENOMIC DNA]</scope>
    <source>
        <strain evidence="8 9">TK</strain>
    </source>
</reference>
<dbReference type="InterPro" id="IPR002478">
    <property type="entry name" value="PUA"/>
</dbReference>
<proteinExistence type="inferred from homology"/>
<protein>
    <recommendedName>
        <fullName evidence="6">60S ribosome subunit biogenesis protein NIP7 homolog</fullName>
    </recommendedName>
</protein>
<dbReference type="InterPro" id="IPR015947">
    <property type="entry name" value="PUA-like_sf"/>
</dbReference>
<dbReference type="InterPro" id="IPR005155">
    <property type="entry name" value="UPF0113_PUA"/>
</dbReference>
<comment type="subunit">
    <text evidence="6">Interacts with pre-ribosome complex.</text>
</comment>
<organism evidence="8 9">
    <name type="scientific">Tieghemostelium lacteum</name>
    <name type="common">Slime mold</name>
    <name type="synonym">Dictyostelium lacteum</name>
    <dbReference type="NCBI Taxonomy" id="361077"/>
    <lineage>
        <taxon>Eukaryota</taxon>
        <taxon>Amoebozoa</taxon>
        <taxon>Evosea</taxon>
        <taxon>Eumycetozoa</taxon>
        <taxon>Dictyostelia</taxon>
        <taxon>Dictyosteliales</taxon>
        <taxon>Raperosteliaceae</taxon>
        <taxon>Tieghemostelium</taxon>
    </lineage>
</organism>
<dbReference type="Pfam" id="PF03657">
    <property type="entry name" value="UPF0113"/>
    <property type="match status" value="1"/>
</dbReference>
<dbReference type="PANTHER" id="PTHR23415">
    <property type="entry name" value="CYCLIN-DEPENDENT KINASES REGULATORY SUBUNIT/60S RIBOSOME SUBUNIT BIOGENESIS PROTEIN NIP7"/>
    <property type="match status" value="1"/>
</dbReference>
<keyword evidence="3 6" id="KW-0690">Ribosome biogenesis</keyword>
<feature type="domain" description="PUA" evidence="7">
    <location>
        <begin position="95"/>
        <end position="171"/>
    </location>
</feature>
<evidence type="ECO:0000256" key="2">
    <source>
        <dbReference type="ARBA" id="ARBA00009895"/>
    </source>
</evidence>
<dbReference type="OrthoDB" id="27490at2759"/>
<dbReference type="SUPFAM" id="SSF88802">
    <property type="entry name" value="Pre-PUA domain"/>
    <property type="match status" value="1"/>
</dbReference>
<dbReference type="Gene3D" id="3.10.450.220">
    <property type="match status" value="1"/>
</dbReference>
<comment type="similarity">
    <text evidence="2 6">Belongs to the NIP7 family.</text>
</comment>
<dbReference type="SUPFAM" id="SSF88697">
    <property type="entry name" value="PUA domain-like"/>
    <property type="match status" value="1"/>
</dbReference>
<keyword evidence="9" id="KW-1185">Reference proteome</keyword>
<dbReference type="PROSITE" id="PS50890">
    <property type="entry name" value="PUA"/>
    <property type="match status" value="1"/>
</dbReference>
<dbReference type="FunFam" id="3.10.450.220:FF:000001">
    <property type="entry name" value="60S ribosome subunit biogenesis protein NIP7 homolog"/>
    <property type="match status" value="1"/>
</dbReference>
<dbReference type="InterPro" id="IPR055359">
    <property type="entry name" value="Nip7_N_euk"/>
</dbReference>
<dbReference type="OMA" id="LISMGTC"/>
<evidence type="ECO:0000256" key="5">
    <source>
        <dbReference type="ARBA" id="ARBA00023242"/>
    </source>
</evidence>
<dbReference type="InterPro" id="IPR040598">
    <property type="entry name" value="NIP7_N"/>
</dbReference>
<evidence type="ECO:0000256" key="1">
    <source>
        <dbReference type="ARBA" id="ARBA00004604"/>
    </source>
</evidence>
<dbReference type="InterPro" id="IPR016686">
    <property type="entry name" value="Ribosomal_synth_fac_NIP7"/>
</dbReference>
<keyword evidence="5 6" id="KW-0539">Nucleus</keyword>
<evidence type="ECO:0000256" key="4">
    <source>
        <dbReference type="ARBA" id="ARBA00022884"/>
    </source>
</evidence>
<evidence type="ECO:0000256" key="6">
    <source>
        <dbReference type="PIRNR" id="PIRNR017190"/>
    </source>
</evidence>
<sequence>MRPLTEEESKAFFEKLIKFIGRNVTLLIQRTDEPYCFRIQKNKVYYVSEEIMKRSQNIPRESLTSLGTCFGRFTKTGKFKLHITALDYLAQYAKYKVWVKPTSEMSWMYGNNLLKAGLGRITEDTPQNTGVVLFSMNDIPIGFGVTAKSTFECRKLEPTALVVYHYGDVGEYLRDEDSLF</sequence>
<keyword evidence="4 6" id="KW-0694">RNA-binding</keyword>
<dbReference type="GO" id="GO:0042255">
    <property type="term" value="P:ribosome assembly"/>
    <property type="evidence" value="ECO:0007669"/>
    <property type="project" value="InterPro"/>
</dbReference>
<comment type="caution">
    <text evidence="8">The sequence shown here is derived from an EMBL/GenBank/DDBJ whole genome shotgun (WGS) entry which is preliminary data.</text>
</comment>
<evidence type="ECO:0000313" key="8">
    <source>
        <dbReference type="EMBL" id="KYQ91341.1"/>
    </source>
</evidence>
<dbReference type="InParanoid" id="A0A151ZBM8"/>
<accession>A0A151ZBM8</accession>
<comment type="function">
    <text evidence="6">Required for proper 27S pre-rRNA processing and 60S ribosome subunit assembly.</text>
</comment>
<dbReference type="InterPro" id="IPR036974">
    <property type="entry name" value="PUA_sf"/>
</dbReference>
<dbReference type="STRING" id="361077.A0A151ZBM8"/>
<dbReference type="CDD" id="cd21151">
    <property type="entry name" value="PUA_Nip7-like"/>
    <property type="match status" value="1"/>
</dbReference>
<dbReference type="Proteomes" id="UP000076078">
    <property type="component" value="Unassembled WGS sequence"/>
</dbReference>
<dbReference type="PIRSF" id="PIRSF017190">
    <property type="entry name" value="Rbsml_synth_fac_NIP7"/>
    <property type="match status" value="1"/>
</dbReference>
<comment type="subcellular location">
    <subcellularLocation>
        <location evidence="1">Nucleus</location>
        <location evidence="1">Nucleolus</location>
    </subcellularLocation>
</comment>
<dbReference type="EMBL" id="LODT01000035">
    <property type="protein sequence ID" value="KYQ91341.1"/>
    <property type="molecule type" value="Genomic_DNA"/>
</dbReference>
<dbReference type="Gene3D" id="2.30.130.10">
    <property type="entry name" value="PUA domain"/>
    <property type="match status" value="1"/>
</dbReference>
<evidence type="ECO:0000259" key="7">
    <source>
        <dbReference type="SMART" id="SM00359"/>
    </source>
</evidence>
<dbReference type="FunCoup" id="A0A151ZBM8">
    <property type="interactions" value="553"/>
</dbReference>
<dbReference type="AlphaFoldDB" id="A0A151ZBM8"/>
<dbReference type="GO" id="GO:0005730">
    <property type="term" value="C:nucleolus"/>
    <property type="evidence" value="ECO:0007669"/>
    <property type="project" value="UniProtKB-SubCell"/>
</dbReference>